<gene>
    <name evidence="8" type="ORF">HANVADRAFT_4320</name>
</gene>
<feature type="binding site" evidence="6">
    <location>
        <position position="248"/>
    </location>
    <ligand>
        <name>phosphate</name>
        <dbReference type="ChEBI" id="CHEBI:43474"/>
    </ligand>
</feature>
<feature type="binding site" evidence="6">
    <location>
        <position position="79"/>
    </location>
    <ligand>
        <name>phosphate</name>
        <dbReference type="ChEBI" id="CHEBI:43474"/>
    </ligand>
</feature>
<accession>A0A1B7T821</accession>
<name>A0A1B7T821_9ASCO</name>
<dbReference type="InterPro" id="IPR000845">
    <property type="entry name" value="Nucleoside_phosphorylase_d"/>
</dbReference>
<evidence type="ECO:0000256" key="3">
    <source>
        <dbReference type="ARBA" id="ARBA00022676"/>
    </source>
</evidence>
<dbReference type="SUPFAM" id="SSF53167">
    <property type="entry name" value="Purine and uridine phosphorylases"/>
    <property type="match status" value="1"/>
</dbReference>
<dbReference type="OrthoDB" id="10261782at2759"/>
<dbReference type="NCBIfam" id="TIGR01697">
    <property type="entry name" value="PNPH-PUNA-XAPA"/>
    <property type="match status" value="1"/>
</dbReference>
<dbReference type="Proteomes" id="UP000092321">
    <property type="component" value="Unassembled WGS sequence"/>
</dbReference>
<reference evidence="9" key="1">
    <citation type="journal article" date="2016" name="Proc. Natl. Acad. Sci. U.S.A.">
        <title>Comparative genomics of biotechnologically important yeasts.</title>
        <authorList>
            <person name="Riley R."/>
            <person name="Haridas S."/>
            <person name="Wolfe K.H."/>
            <person name="Lopes M.R."/>
            <person name="Hittinger C.T."/>
            <person name="Goeker M."/>
            <person name="Salamov A.A."/>
            <person name="Wisecaver J.H."/>
            <person name="Long T.M."/>
            <person name="Calvey C.H."/>
            <person name="Aerts A.L."/>
            <person name="Barry K.W."/>
            <person name="Choi C."/>
            <person name="Clum A."/>
            <person name="Coughlan A.Y."/>
            <person name="Deshpande S."/>
            <person name="Douglass A.P."/>
            <person name="Hanson S.J."/>
            <person name="Klenk H.-P."/>
            <person name="LaButti K.M."/>
            <person name="Lapidus A."/>
            <person name="Lindquist E.A."/>
            <person name="Lipzen A.M."/>
            <person name="Meier-Kolthoff J.P."/>
            <person name="Ohm R.A."/>
            <person name="Otillar R.P."/>
            <person name="Pangilinan J.L."/>
            <person name="Peng Y."/>
            <person name="Rokas A."/>
            <person name="Rosa C.A."/>
            <person name="Scheuner C."/>
            <person name="Sibirny A.A."/>
            <person name="Slot J.C."/>
            <person name="Stielow J.B."/>
            <person name="Sun H."/>
            <person name="Kurtzman C.P."/>
            <person name="Blackwell M."/>
            <person name="Grigoriev I.V."/>
            <person name="Jeffries T.W."/>
        </authorList>
    </citation>
    <scope>NUCLEOTIDE SEQUENCE [LARGE SCALE GENOMIC DNA]</scope>
    <source>
        <strain evidence="9">NRRL Y-1626</strain>
    </source>
</reference>
<feature type="binding site" evidence="6">
    <location>
        <position position="138"/>
    </location>
    <ligand>
        <name>phosphate</name>
        <dbReference type="ChEBI" id="CHEBI:43474"/>
    </ligand>
</feature>
<organism evidence="8 9">
    <name type="scientific">Hanseniaspora valbyensis NRRL Y-1626</name>
    <dbReference type="NCBI Taxonomy" id="766949"/>
    <lineage>
        <taxon>Eukaryota</taxon>
        <taxon>Fungi</taxon>
        <taxon>Dikarya</taxon>
        <taxon>Ascomycota</taxon>
        <taxon>Saccharomycotina</taxon>
        <taxon>Saccharomycetes</taxon>
        <taxon>Saccharomycodales</taxon>
        <taxon>Saccharomycodaceae</taxon>
        <taxon>Hanseniaspora</taxon>
    </lineage>
</organism>
<dbReference type="Pfam" id="PF01048">
    <property type="entry name" value="PNP_UDP_1"/>
    <property type="match status" value="1"/>
</dbReference>
<evidence type="ECO:0000313" key="9">
    <source>
        <dbReference type="Proteomes" id="UP000092321"/>
    </source>
</evidence>
<evidence type="ECO:0000256" key="6">
    <source>
        <dbReference type="PIRSR" id="PIRSR000477-2"/>
    </source>
</evidence>
<feature type="binding site" evidence="6">
    <location>
        <begin position="99"/>
        <end position="101"/>
    </location>
    <ligand>
        <name>phosphate</name>
        <dbReference type="ChEBI" id="CHEBI:43474"/>
    </ligand>
</feature>
<evidence type="ECO:0000259" key="7">
    <source>
        <dbReference type="Pfam" id="PF01048"/>
    </source>
</evidence>
<feature type="binding site" evidence="6">
    <location>
        <position position="271"/>
    </location>
    <ligand>
        <name>a purine D-ribonucleoside</name>
        <dbReference type="ChEBI" id="CHEBI:142355"/>
    </ligand>
</feature>
<dbReference type="GO" id="GO:0004731">
    <property type="term" value="F:purine-nucleoside phosphorylase activity"/>
    <property type="evidence" value="ECO:0007669"/>
    <property type="project" value="UniProtKB-EC"/>
</dbReference>
<evidence type="ECO:0000256" key="2">
    <source>
        <dbReference type="ARBA" id="ARBA00006751"/>
    </source>
</evidence>
<dbReference type="AlphaFoldDB" id="A0A1B7T821"/>
<evidence type="ECO:0000256" key="5">
    <source>
        <dbReference type="PIRNR" id="PIRNR000477"/>
    </source>
</evidence>
<dbReference type="InterPro" id="IPR011268">
    <property type="entry name" value="Purine_phosphorylase"/>
</dbReference>
<evidence type="ECO:0000256" key="1">
    <source>
        <dbReference type="ARBA" id="ARBA00005058"/>
    </source>
</evidence>
<feature type="binding site" evidence="6">
    <location>
        <position position="229"/>
    </location>
    <ligand>
        <name>a purine D-ribonucleoside</name>
        <dbReference type="ChEBI" id="CHEBI:142355"/>
    </ligand>
</feature>
<keyword evidence="9" id="KW-1185">Reference proteome</keyword>
<dbReference type="Gene3D" id="3.40.50.1580">
    <property type="entry name" value="Nucleoside phosphorylase domain"/>
    <property type="match status" value="1"/>
</dbReference>
<dbReference type="PANTHER" id="PTHR11904">
    <property type="entry name" value="METHYLTHIOADENOSINE/PURINE NUCLEOSIDE PHOSPHORYLASE"/>
    <property type="match status" value="1"/>
</dbReference>
<dbReference type="PIRSF" id="PIRSF000477">
    <property type="entry name" value="PurNPase"/>
    <property type="match status" value="1"/>
</dbReference>
<dbReference type="PANTHER" id="PTHR11904:SF9">
    <property type="entry name" value="PURINE NUCLEOSIDE PHOSPHORYLASE-RELATED"/>
    <property type="match status" value="1"/>
</dbReference>
<feature type="domain" description="Nucleoside phosphorylase" evidence="7">
    <location>
        <begin position="39"/>
        <end position="320"/>
    </location>
</feature>
<comment type="caution">
    <text evidence="8">The sequence shown here is derived from an EMBL/GenBank/DDBJ whole genome shotgun (WGS) entry which is preliminary data.</text>
</comment>
<keyword evidence="4 5" id="KW-0808">Transferase</keyword>
<protein>
    <recommendedName>
        <fullName evidence="5">Purine nucleoside phosphorylase</fullName>
        <ecNumber evidence="5">2.4.2.1</ecNumber>
    </recommendedName>
    <alternativeName>
        <fullName evidence="5">Inosine-guanosine phosphorylase</fullName>
    </alternativeName>
</protein>
<comment type="function">
    <text evidence="5">The purine nucleoside phosphorylases catalyze the phosphorolytic breakdown of the N-glycosidic bond in the beta-(deoxy)ribonucleoside molecules, with the formation of the corresponding free purine bases and pentose-1-phosphate.</text>
</comment>
<dbReference type="NCBIfam" id="NF006054">
    <property type="entry name" value="PRK08202.1"/>
    <property type="match status" value="1"/>
</dbReference>
<dbReference type="InterPro" id="IPR035994">
    <property type="entry name" value="Nucleoside_phosphorylase_sf"/>
</dbReference>
<dbReference type="GO" id="GO:0005737">
    <property type="term" value="C:cytoplasm"/>
    <property type="evidence" value="ECO:0007669"/>
    <property type="project" value="TreeGrafter"/>
</dbReference>
<dbReference type="GO" id="GO:0009116">
    <property type="term" value="P:nucleoside metabolic process"/>
    <property type="evidence" value="ECO:0007669"/>
    <property type="project" value="InterPro"/>
</dbReference>
<dbReference type="UniPathway" id="UPA00606"/>
<proteinExistence type="inferred from homology"/>
<evidence type="ECO:0000256" key="4">
    <source>
        <dbReference type="ARBA" id="ARBA00022679"/>
    </source>
</evidence>
<dbReference type="EC" id="2.4.2.1" evidence="5"/>
<evidence type="ECO:0000313" key="8">
    <source>
        <dbReference type="EMBL" id="OBA24865.1"/>
    </source>
</evidence>
<keyword evidence="3 5" id="KW-0328">Glycosyltransferase</keyword>
<feature type="binding site" evidence="6">
    <location>
        <position position="46"/>
    </location>
    <ligand>
        <name>phosphate</name>
        <dbReference type="ChEBI" id="CHEBI:43474"/>
    </ligand>
</feature>
<comment type="pathway">
    <text evidence="1 5">Purine metabolism; purine nucleoside salvage.</text>
</comment>
<dbReference type="EMBL" id="LXPE01000371">
    <property type="protein sequence ID" value="OBA24865.1"/>
    <property type="molecule type" value="Genomic_DNA"/>
</dbReference>
<comment type="similarity">
    <text evidence="2 5">Belongs to the PNP/MTAP phosphorylase family.</text>
</comment>
<sequence>MLTPKERIELQKVQLEKALPILNHKISSHFAPIVKFEPKILIICGSGLGNLTKKLAAKPHLIIPYNELPGFQTSTVQGHSGELWVGHLKDTPVLIMKGRLHSYEGYDIRDTVYPIRLLNRYSKKYCNGSLNNLLVTNAAGGLNDHFKMGDFMMISDHLNIPGFAGNHPLVGPNWEEDGERFLAVSDAYDFKLRKLFLSTFKSLQNEGLVSNKRAIHEGIYTFVSGPTFESRAEARFLKAAGSDAVGMSTVPEVIVARHCGWKVLALSVITNNVVTSMPQKATESAPDDEEIPLDAGKANHKEVLEIGLHAAEDLENIVENIADSF</sequence>
<dbReference type="CDD" id="cd09009">
    <property type="entry name" value="PNP-EcPNPII_like"/>
    <property type="match status" value="1"/>
</dbReference>